<reference evidence="4 5" key="1">
    <citation type="journal article" date="2013" name="Nature">
        <title>Insights into bilaterian evolution from three spiralian genomes.</title>
        <authorList>
            <person name="Simakov O."/>
            <person name="Marletaz F."/>
            <person name="Cho S.J."/>
            <person name="Edsinger-Gonzales E."/>
            <person name="Havlak P."/>
            <person name="Hellsten U."/>
            <person name="Kuo D.H."/>
            <person name="Larsson T."/>
            <person name="Lv J."/>
            <person name="Arendt D."/>
            <person name="Savage R."/>
            <person name="Osoegawa K."/>
            <person name="de Jong P."/>
            <person name="Grimwood J."/>
            <person name="Chapman J.A."/>
            <person name="Shapiro H."/>
            <person name="Aerts A."/>
            <person name="Otillar R.P."/>
            <person name="Terry A.Y."/>
            <person name="Boore J.L."/>
            <person name="Grigoriev I.V."/>
            <person name="Lindberg D.R."/>
            <person name="Seaver E.C."/>
            <person name="Weisblat D.A."/>
            <person name="Putnam N.H."/>
            <person name="Rokhsar D.S."/>
        </authorList>
    </citation>
    <scope>NUCLEOTIDE SEQUENCE [LARGE SCALE GENOMIC DNA]</scope>
</reference>
<proteinExistence type="predicted"/>
<evidence type="ECO:0000256" key="3">
    <source>
        <dbReference type="SAM" id="SignalP"/>
    </source>
</evidence>
<feature type="transmembrane region" description="Helical" evidence="2">
    <location>
        <begin position="189"/>
        <end position="213"/>
    </location>
</feature>
<evidence type="ECO:0008006" key="6">
    <source>
        <dbReference type="Google" id="ProtNLM"/>
    </source>
</evidence>
<sequence length="563" mass="62798">MRNIKIVTCISLLISILSCGIVAQNNLNTPDNYEFYMDSSSDCNGPTRNVYDARATIKGQGALQTGSGPTSCTIALKTEKPYELAVFKIEIRALQIADCGVRFTIYDGDAGINHLAAFDCNFGKQPNMQPFTTSGDKVTFVLSREDIRNTQYDIEVVATPLVAGRDPGYSNGDGSDYGYNYHRKFPTEAIVGIVGGLFAIILIIAIIVGVHCYRKHKGMNRKWEQQPLSYINTPSNFDTASKISKTDLSETSSVWASEVSKTPAYKPAYARSKSRSRPDFDDDADSVSFKRSYRNGSLRTGGRRYRSQEFRPPGYNTATKNSRRNYDDDARSQDSMIDHEPPIKHKERENRPQSTSIGLDPIDTEDTEREEEQTESEVNDDQSESRREEDQVEAEDEGLSPKATRPKPAVLPKPVPHPRSHSVNPQTQEVPPEMIPDPRIQSAPQFMAPQQYYPYGQMPPQQQFIPVQAMPYGMQPVPVGYPQPVYPTQDKMQSEPALVPTMKPTDPPVYSYLVQRGYTPLDGRQSPASSQQSVGSHHSGARLLKDEPADSGQISSGVEFMRR</sequence>
<evidence type="ECO:0000313" key="5">
    <source>
        <dbReference type="Proteomes" id="UP000030746"/>
    </source>
</evidence>
<accession>V4AAV9</accession>
<dbReference type="RefSeq" id="XP_009048189.1">
    <property type="nucleotide sequence ID" value="XM_009049941.1"/>
</dbReference>
<protein>
    <recommendedName>
        <fullName evidence="6">CUB domain-containing protein</fullName>
    </recommendedName>
</protein>
<name>V4AAV9_LOTGI</name>
<dbReference type="AlphaFoldDB" id="V4AAV9"/>
<dbReference type="GeneID" id="20250732"/>
<feature type="compositionally biased region" description="Basic and acidic residues" evidence="1">
    <location>
        <begin position="324"/>
        <end position="351"/>
    </location>
</feature>
<keyword evidence="5" id="KW-1185">Reference proteome</keyword>
<feature type="chain" id="PRO_5004716718" description="CUB domain-containing protein" evidence="3">
    <location>
        <begin position="24"/>
        <end position="563"/>
    </location>
</feature>
<evidence type="ECO:0000313" key="4">
    <source>
        <dbReference type="EMBL" id="ESP01139.1"/>
    </source>
</evidence>
<keyword evidence="3" id="KW-0732">Signal</keyword>
<dbReference type="CTD" id="20250732"/>
<feature type="compositionally biased region" description="Low complexity" evidence="1">
    <location>
        <begin position="528"/>
        <end position="538"/>
    </location>
</feature>
<organism evidence="4 5">
    <name type="scientific">Lottia gigantea</name>
    <name type="common">Giant owl limpet</name>
    <dbReference type="NCBI Taxonomy" id="225164"/>
    <lineage>
        <taxon>Eukaryota</taxon>
        <taxon>Metazoa</taxon>
        <taxon>Spiralia</taxon>
        <taxon>Lophotrochozoa</taxon>
        <taxon>Mollusca</taxon>
        <taxon>Gastropoda</taxon>
        <taxon>Patellogastropoda</taxon>
        <taxon>Lottioidea</taxon>
        <taxon>Lottiidae</taxon>
        <taxon>Lottia</taxon>
    </lineage>
</organism>
<keyword evidence="2" id="KW-0812">Transmembrane</keyword>
<dbReference type="HOGENOM" id="CLU_484210_0_0_1"/>
<evidence type="ECO:0000256" key="2">
    <source>
        <dbReference type="SAM" id="Phobius"/>
    </source>
</evidence>
<dbReference type="EMBL" id="KB200538">
    <property type="protein sequence ID" value="ESP01139.1"/>
    <property type="molecule type" value="Genomic_DNA"/>
</dbReference>
<feature type="region of interest" description="Disordered" evidence="1">
    <location>
        <begin position="485"/>
        <end position="563"/>
    </location>
</feature>
<dbReference type="PROSITE" id="PS51257">
    <property type="entry name" value="PROKAR_LIPOPROTEIN"/>
    <property type="match status" value="1"/>
</dbReference>
<dbReference type="OrthoDB" id="6144813at2759"/>
<feature type="compositionally biased region" description="Acidic residues" evidence="1">
    <location>
        <begin position="362"/>
        <end position="382"/>
    </location>
</feature>
<dbReference type="KEGG" id="lgi:LOTGIDRAFT_238344"/>
<dbReference type="Proteomes" id="UP000030746">
    <property type="component" value="Unassembled WGS sequence"/>
</dbReference>
<dbReference type="OMA" id="YNEERFE"/>
<keyword evidence="2" id="KW-0472">Membrane</keyword>
<feature type="signal peptide" evidence="3">
    <location>
        <begin position="1"/>
        <end position="23"/>
    </location>
</feature>
<gene>
    <name evidence="4" type="ORF">LOTGIDRAFT_238344</name>
</gene>
<keyword evidence="2" id="KW-1133">Transmembrane helix</keyword>
<feature type="region of interest" description="Disordered" evidence="1">
    <location>
        <begin position="266"/>
        <end position="440"/>
    </location>
</feature>
<evidence type="ECO:0000256" key="1">
    <source>
        <dbReference type="SAM" id="MobiDB-lite"/>
    </source>
</evidence>